<dbReference type="CDD" id="cd04301">
    <property type="entry name" value="NAT_SF"/>
    <property type="match status" value="1"/>
</dbReference>
<dbReference type="KEGG" id="aswu:HUW51_13445"/>
<keyword evidence="1 4" id="KW-0808">Transferase</keyword>
<accession>A0A7G7G942</accession>
<dbReference type="GO" id="GO:0016747">
    <property type="term" value="F:acyltransferase activity, transferring groups other than amino-acyl groups"/>
    <property type="evidence" value="ECO:0007669"/>
    <property type="project" value="InterPro"/>
</dbReference>
<feature type="domain" description="N-acetyltransferase" evidence="3">
    <location>
        <begin position="12"/>
        <end position="174"/>
    </location>
</feature>
<name>A0A7G7G942_9BACT</name>
<dbReference type="InterPro" id="IPR016181">
    <property type="entry name" value="Acyl_CoA_acyltransferase"/>
</dbReference>
<dbReference type="RefSeq" id="WP_185270158.1">
    <property type="nucleotide sequence ID" value="NZ_CP055156.1"/>
</dbReference>
<evidence type="ECO:0000313" key="5">
    <source>
        <dbReference type="Proteomes" id="UP000515237"/>
    </source>
</evidence>
<evidence type="ECO:0000256" key="1">
    <source>
        <dbReference type="ARBA" id="ARBA00022679"/>
    </source>
</evidence>
<reference evidence="4 5" key="1">
    <citation type="journal article" date="2018" name="Int. J. Syst. Evol. Microbiol.">
        <title>Adhaeribacter swui sp. nov., isolated from wet mud.</title>
        <authorList>
            <person name="Kim D.U."/>
            <person name="Kim K.W."/>
            <person name="Kang M.S."/>
            <person name="Kim J.Y."/>
            <person name="Jang J.H."/>
            <person name="Kim M.K."/>
        </authorList>
    </citation>
    <scope>NUCLEOTIDE SEQUENCE [LARGE SCALE GENOMIC DNA]</scope>
    <source>
        <strain evidence="4 5">KCTC 52873</strain>
    </source>
</reference>
<evidence type="ECO:0000313" key="4">
    <source>
        <dbReference type="EMBL" id="QNF33676.1"/>
    </source>
</evidence>
<gene>
    <name evidence="4" type="ORF">HUW51_13445</name>
</gene>
<dbReference type="Pfam" id="PF13673">
    <property type="entry name" value="Acetyltransf_10"/>
    <property type="match status" value="1"/>
</dbReference>
<dbReference type="Gene3D" id="3.40.630.30">
    <property type="match status" value="1"/>
</dbReference>
<keyword evidence="2" id="KW-0012">Acyltransferase</keyword>
<dbReference type="PANTHER" id="PTHR43877:SF2">
    <property type="entry name" value="AMINOALKYLPHOSPHONATE N-ACETYLTRANSFERASE-RELATED"/>
    <property type="match status" value="1"/>
</dbReference>
<dbReference type="EMBL" id="CP055156">
    <property type="protein sequence ID" value="QNF33676.1"/>
    <property type="molecule type" value="Genomic_DNA"/>
</dbReference>
<dbReference type="Proteomes" id="UP000515237">
    <property type="component" value="Chromosome"/>
</dbReference>
<dbReference type="InterPro" id="IPR050832">
    <property type="entry name" value="Bact_Acetyltransf"/>
</dbReference>
<proteinExistence type="predicted"/>
<organism evidence="4 5">
    <name type="scientific">Adhaeribacter swui</name>
    <dbReference type="NCBI Taxonomy" id="2086471"/>
    <lineage>
        <taxon>Bacteria</taxon>
        <taxon>Pseudomonadati</taxon>
        <taxon>Bacteroidota</taxon>
        <taxon>Cytophagia</taxon>
        <taxon>Cytophagales</taxon>
        <taxon>Hymenobacteraceae</taxon>
        <taxon>Adhaeribacter</taxon>
    </lineage>
</organism>
<dbReference type="PANTHER" id="PTHR43877">
    <property type="entry name" value="AMINOALKYLPHOSPHONATE N-ACETYLTRANSFERASE-RELATED-RELATED"/>
    <property type="match status" value="1"/>
</dbReference>
<dbReference type="PROSITE" id="PS51186">
    <property type="entry name" value="GNAT"/>
    <property type="match status" value="1"/>
</dbReference>
<keyword evidence="5" id="KW-1185">Reference proteome</keyword>
<evidence type="ECO:0000259" key="3">
    <source>
        <dbReference type="PROSITE" id="PS51186"/>
    </source>
</evidence>
<dbReference type="AlphaFoldDB" id="A0A7G7G942"/>
<dbReference type="SUPFAM" id="SSF55729">
    <property type="entry name" value="Acyl-CoA N-acyltransferases (Nat)"/>
    <property type="match status" value="1"/>
</dbReference>
<dbReference type="InterPro" id="IPR000182">
    <property type="entry name" value="GNAT_dom"/>
</dbReference>
<sequence>MNADSSGKSTDFIIRPAQFPDDLPAILSVAEQTWAPTYQSILSAEQIAYMYQEIYDPSALEKQASEGQQFLLLLHNQKPAGFAAYSRQKEATVFKLNKIYVLPSCQGHGFGYQLIKAVEDAAKRAGGTTLLLNVNRHNPAKAFYENCGYTVAYEEDIPIGPYFMNDYVMQKELEVSFD</sequence>
<protein>
    <submittedName>
        <fullName evidence="4">GNAT family N-acetyltransferase</fullName>
    </submittedName>
</protein>
<evidence type="ECO:0000256" key="2">
    <source>
        <dbReference type="ARBA" id="ARBA00023315"/>
    </source>
</evidence>